<evidence type="ECO:0000259" key="2">
    <source>
        <dbReference type="Pfam" id="PF13478"/>
    </source>
</evidence>
<feature type="domain" description="XdhC Rossmann" evidence="2">
    <location>
        <begin position="146"/>
        <end position="272"/>
    </location>
</feature>
<dbReference type="Pfam" id="PF13478">
    <property type="entry name" value="XdhC_C"/>
    <property type="match status" value="1"/>
</dbReference>
<evidence type="ECO:0000313" key="4">
    <source>
        <dbReference type="Proteomes" id="UP000194420"/>
    </source>
</evidence>
<protein>
    <submittedName>
        <fullName evidence="3">Xanthine dehydrogenase accessory factor</fullName>
    </submittedName>
</protein>
<dbReference type="EMBL" id="FXWG01000002">
    <property type="protein sequence ID" value="SMQ69449.1"/>
    <property type="molecule type" value="Genomic_DNA"/>
</dbReference>
<dbReference type="InterPro" id="IPR052698">
    <property type="entry name" value="MoCofactor_Util/Proc"/>
</dbReference>
<name>A0A1Y6F4K9_9SPHN</name>
<proteinExistence type="predicted"/>
<sequence>MLDKLTLPAVQDEEHQALAAACEPGVGLATIVGIEGSFSRRLGSQLAVRPDGSTVGSLSDGCLEAQIASDIASARDARVIRYGHGSSTIDFRLPCGGGLDILLQPHPDRLACRQAVRKLNARKKASLDLPFPSPLFARTYLPSLRLVAFGEGAELEMFATVARAMGLEIDTRSKQDLSLGRAARQCEIDAWTAVVLLFHDHEWEIPLLEQALASEAFYIGAQGGEKAVIARSLALTAAGIPEETSARITSPLGIIPACKSPRALALSAISEVVANYENLLVTS</sequence>
<dbReference type="InterPro" id="IPR027051">
    <property type="entry name" value="XdhC_Rossmann_dom"/>
</dbReference>
<keyword evidence="4" id="KW-1185">Reference proteome</keyword>
<dbReference type="PANTHER" id="PTHR30388:SF4">
    <property type="entry name" value="MOLYBDENUM COFACTOR INSERTION CHAPERONE PAOD"/>
    <property type="match status" value="1"/>
</dbReference>
<dbReference type="OrthoDB" id="9815497at2"/>
<dbReference type="RefSeq" id="WP_086437525.1">
    <property type="nucleotide sequence ID" value="NZ_FXWG01000002.1"/>
</dbReference>
<evidence type="ECO:0000259" key="1">
    <source>
        <dbReference type="Pfam" id="PF02625"/>
    </source>
</evidence>
<dbReference type="AlphaFoldDB" id="A0A1Y6F4K9"/>
<accession>A0A1Y6F4K9</accession>
<reference evidence="4" key="1">
    <citation type="submission" date="2017-04" db="EMBL/GenBank/DDBJ databases">
        <authorList>
            <person name="Varghese N."/>
            <person name="Submissions S."/>
        </authorList>
    </citation>
    <scope>NUCLEOTIDE SEQUENCE [LARGE SCALE GENOMIC DNA]</scope>
</reference>
<dbReference type="Gene3D" id="3.40.50.720">
    <property type="entry name" value="NAD(P)-binding Rossmann-like Domain"/>
    <property type="match status" value="1"/>
</dbReference>
<dbReference type="Pfam" id="PF02625">
    <property type="entry name" value="XdhC_CoxI"/>
    <property type="match status" value="1"/>
</dbReference>
<evidence type="ECO:0000313" key="3">
    <source>
        <dbReference type="EMBL" id="SMQ69449.1"/>
    </source>
</evidence>
<dbReference type="InterPro" id="IPR003777">
    <property type="entry name" value="XdhC_CoxI"/>
</dbReference>
<gene>
    <name evidence="3" type="ORF">SAMN06297468_1638</name>
</gene>
<feature type="domain" description="XdhC- CoxI" evidence="1">
    <location>
        <begin position="26"/>
        <end position="83"/>
    </location>
</feature>
<organism evidence="3 4">
    <name type="scientific">Altererythrobacter xiamenensis</name>
    <dbReference type="NCBI Taxonomy" id="1316679"/>
    <lineage>
        <taxon>Bacteria</taxon>
        <taxon>Pseudomonadati</taxon>
        <taxon>Pseudomonadota</taxon>
        <taxon>Alphaproteobacteria</taxon>
        <taxon>Sphingomonadales</taxon>
        <taxon>Erythrobacteraceae</taxon>
        <taxon>Altererythrobacter</taxon>
    </lineage>
</organism>
<dbReference type="Proteomes" id="UP000194420">
    <property type="component" value="Unassembled WGS sequence"/>
</dbReference>
<dbReference type="PANTHER" id="PTHR30388">
    <property type="entry name" value="ALDEHYDE OXIDOREDUCTASE MOLYBDENUM COFACTOR ASSEMBLY PROTEIN"/>
    <property type="match status" value="1"/>
</dbReference>